<protein>
    <recommendedName>
        <fullName evidence="9">Multidrug-efflux transporter</fullName>
    </recommendedName>
</protein>
<feature type="transmembrane region" description="Helical" evidence="10">
    <location>
        <begin position="439"/>
        <end position="461"/>
    </location>
</feature>
<evidence type="ECO:0000256" key="4">
    <source>
        <dbReference type="ARBA" id="ARBA00022475"/>
    </source>
</evidence>
<feature type="transmembrane region" description="Helical" evidence="10">
    <location>
        <begin position="307"/>
        <end position="329"/>
    </location>
</feature>
<accession>A0ABY4T8N1</accession>
<proteinExistence type="predicted"/>
<evidence type="ECO:0000313" key="12">
    <source>
        <dbReference type="Proteomes" id="UP001056681"/>
    </source>
</evidence>
<dbReference type="Proteomes" id="UP001056681">
    <property type="component" value="Chromosome"/>
</dbReference>
<evidence type="ECO:0000256" key="8">
    <source>
        <dbReference type="ARBA" id="ARBA00023136"/>
    </source>
</evidence>
<keyword evidence="7" id="KW-0406">Ion transport</keyword>
<evidence type="ECO:0000313" key="11">
    <source>
        <dbReference type="EMBL" id="URL59700.1"/>
    </source>
</evidence>
<feature type="transmembrane region" description="Helical" evidence="10">
    <location>
        <begin position="341"/>
        <end position="361"/>
    </location>
</feature>
<feature type="transmembrane region" description="Helical" evidence="10">
    <location>
        <begin position="265"/>
        <end position="287"/>
    </location>
</feature>
<feature type="transmembrane region" description="Helical" evidence="10">
    <location>
        <begin position="189"/>
        <end position="208"/>
    </location>
</feature>
<sequence length="470" mass="48407">MTGLSGWRRVAAALRAFTGSSGERVDGTQGPLGGAVRKLAWPMAMEMVAESIFAIVDVFWVARIGIAAVAVVGLGEAAMSFVYAFALGLAIATSALVARQVGQSGRLDAAALPTGQAMSLAILLSFLLGVPACLLAEHVLSAMGADAETAIAGAPYVRVLFAGNLSVTLMFICGASLRAAGHAGVPMRALWMANGLNIVLAPLFIFGIGSWHGMGVAGAAAATVCSRGLGVVYQLRYLARGRDGIGLRWHHLRPVPAILKRVIRIAWTGALQMLVASTSAIGLYAIAARSGNVALAGCTIALRASQFVLVPSLGVARAAAVLVGQNLGAGQPDRAASAVRFTVAVNVGVFGTMGVILFVAARAVASALTHDPLVIEEATRAMRVVACAFPFYAAGMCLQGAFNGAGDTSTPAWTNFTCFWLLQVPLAWVLAVPAGLGTFGLYVGVTIGFAVLAFCSGALFLRGRWKVHAI</sequence>
<dbReference type="RefSeq" id="WP_250340215.1">
    <property type="nucleotide sequence ID" value="NZ_CP063231.1"/>
</dbReference>
<evidence type="ECO:0000256" key="1">
    <source>
        <dbReference type="ARBA" id="ARBA00004429"/>
    </source>
</evidence>
<evidence type="ECO:0000256" key="7">
    <source>
        <dbReference type="ARBA" id="ARBA00023065"/>
    </source>
</evidence>
<evidence type="ECO:0000256" key="5">
    <source>
        <dbReference type="ARBA" id="ARBA00022692"/>
    </source>
</evidence>
<dbReference type="PANTHER" id="PTHR43298">
    <property type="entry name" value="MULTIDRUG RESISTANCE PROTEIN NORM-RELATED"/>
    <property type="match status" value="1"/>
</dbReference>
<feature type="transmembrane region" description="Helical" evidence="10">
    <location>
        <begin position="80"/>
        <end position="98"/>
    </location>
</feature>
<dbReference type="InterPro" id="IPR002528">
    <property type="entry name" value="MATE_fam"/>
</dbReference>
<dbReference type="PANTHER" id="PTHR43298:SF2">
    <property type="entry name" value="FMN_FAD EXPORTER YEEO-RELATED"/>
    <property type="match status" value="1"/>
</dbReference>
<evidence type="ECO:0000256" key="10">
    <source>
        <dbReference type="SAM" id="Phobius"/>
    </source>
</evidence>
<dbReference type="Pfam" id="PF01554">
    <property type="entry name" value="MatE"/>
    <property type="match status" value="2"/>
</dbReference>
<dbReference type="InterPro" id="IPR050222">
    <property type="entry name" value="MATE_MdtK"/>
</dbReference>
<name>A0ABY4T8N1_9GAMM</name>
<feature type="transmembrane region" description="Helical" evidence="10">
    <location>
        <begin position="381"/>
        <end position="401"/>
    </location>
</feature>
<evidence type="ECO:0000256" key="3">
    <source>
        <dbReference type="ARBA" id="ARBA00022449"/>
    </source>
</evidence>
<keyword evidence="2" id="KW-0813">Transport</keyword>
<evidence type="ECO:0000256" key="2">
    <source>
        <dbReference type="ARBA" id="ARBA00022448"/>
    </source>
</evidence>
<comment type="subcellular location">
    <subcellularLocation>
        <location evidence="1">Cell inner membrane</location>
        <topology evidence="1">Multi-pass membrane protein</topology>
    </subcellularLocation>
</comment>
<keyword evidence="12" id="KW-1185">Reference proteome</keyword>
<reference evidence="11" key="1">
    <citation type="submission" date="2020-10" db="EMBL/GenBank/DDBJ databases">
        <title>Whole-genome sequence of Luteibacter sp. EIF3.</title>
        <authorList>
            <person name="Friedrich I."/>
            <person name="Hertel R."/>
            <person name="Daniel R."/>
        </authorList>
    </citation>
    <scope>NUCLEOTIDE SEQUENCE</scope>
    <source>
        <strain evidence="11">EIF3</strain>
    </source>
</reference>
<keyword evidence="5 10" id="KW-0812">Transmembrane</keyword>
<evidence type="ECO:0000256" key="9">
    <source>
        <dbReference type="ARBA" id="ARBA00031636"/>
    </source>
</evidence>
<feature type="transmembrane region" description="Helical" evidence="10">
    <location>
        <begin position="159"/>
        <end position="177"/>
    </location>
</feature>
<dbReference type="NCBIfam" id="TIGR00797">
    <property type="entry name" value="matE"/>
    <property type="match status" value="1"/>
</dbReference>
<feature type="transmembrane region" description="Helical" evidence="10">
    <location>
        <begin position="119"/>
        <end position="139"/>
    </location>
</feature>
<dbReference type="PIRSF" id="PIRSF006603">
    <property type="entry name" value="DinF"/>
    <property type="match status" value="1"/>
</dbReference>
<keyword evidence="4" id="KW-1003">Cell membrane</keyword>
<feature type="transmembrane region" description="Helical" evidence="10">
    <location>
        <begin position="52"/>
        <end position="74"/>
    </location>
</feature>
<evidence type="ECO:0000256" key="6">
    <source>
        <dbReference type="ARBA" id="ARBA00022989"/>
    </source>
</evidence>
<organism evidence="11 12">
    <name type="scientific">Luteibacter flocculans</name>
    <dbReference type="NCBI Taxonomy" id="2780091"/>
    <lineage>
        <taxon>Bacteria</taxon>
        <taxon>Pseudomonadati</taxon>
        <taxon>Pseudomonadota</taxon>
        <taxon>Gammaproteobacteria</taxon>
        <taxon>Lysobacterales</taxon>
        <taxon>Rhodanobacteraceae</taxon>
        <taxon>Luteibacter</taxon>
    </lineage>
</organism>
<feature type="transmembrane region" description="Helical" evidence="10">
    <location>
        <begin position="413"/>
        <end position="433"/>
    </location>
</feature>
<keyword evidence="8 10" id="KW-0472">Membrane</keyword>
<dbReference type="EMBL" id="CP063231">
    <property type="protein sequence ID" value="URL59700.1"/>
    <property type="molecule type" value="Genomic_DNA"/>
</dbReference>
<keyword evidence="6 10" id="KW-1133">Transmembrane helix</keyword>
<dbReference type="InterPro" id="IPR048279">
    <property type="entry name" value="MdtK-like"/>
</dbReference>
<gene>
    <name evidence="11" type="ORF">IM816_06290</name>
</gene>
<keyword evidence="3" id="KW-0050">Antiport</keyword>